<dbReference type="AlphaFoldDB" id="A0A1Y1S125"/>
<evidence type="ECO:0000313" key="2">
    <source>
        <dbReference type="Proteomes" id="UP000192343"/>
    </source>
</evidence>
<protein>
    <submittedName>
        <fullName evidence="1">Uncharacterized protein</fullName>
    </submittedName>
</protein>
<reference evidence="1 2" key="1">
    <citation type="submission" date="2017-03" db="EMBL/GenBank/DDBJ databases">
        <title>Draft Genome sequence of Marispirochaeta sp. strain JC444.</title>
        <authorList>
            <person name="Shivani Y."/>
            <person name="Subhash Y."/>
            <person name="Sasikala C."/>
            <person name="Ramana C."/>
        </authorList>
    </citation>
    <scope>NUCLEOTIDE SEQUENCE [LARGE SCALE GENOMIC DNA]</scope>
    <source>
        <strain evidence="1 2">JC444</strain>
    </source>
</reference>
<dbReference type="Pfam" id="PF17239">
    <property type="entry name" value="DUF5312"/>
    <property type="match status" value="1"/>
</dbReference>
<name>A0A1Y1S125_9SPIO</name>
<accession>A0A1Y1S125</accession>
<gene>
    <name evidence="1" type="ORF">B4O97_03155</name>
</gene>
<organism evidence="1 2">
    <name type="scientific">Marispirochaeta aestuarii</name>
    <dbReference type="NCBI Taxonomy" id="1963862"/>
    <lineage>
        <taxon>Bacteria</taxon>
        <taxon>Pseudomonadati</taxon>
        <taxon>Spirochaetota</taxon>
        <taxon>Spirochaetia</taxon>
        <taxon>Spirochaetales</taxon>
        <taxon>Spirochaetaceae</taxon>
        <taxon>Marispirochaeta</taxon>
    </lineage>
</organism>
<dbReference type="InterPro" id="IPR035196">
    <property type="entry name" value="DUF5312"/>
</dbReference>
<dbReference type="EMBL" id="MWQY01000003">
    <property type="protein sequence ID" value="ORC37202.1"/>
    <property type="molecule type" value="Genomic_DNA"/>
</dbReference>
<dbReference type="RefSeq" id="WP_083048251.1">
    <property type="nucleotide sequence ID" value="NZ_MWQY01000003.1"/>
</dbReference>
<comment type="caution">
    <text evidence="1">The sequence shown here is derived from an EMBL/GenBank/DDBJ whole genome shotgun (WGS) entry which is preliminary data.</text>
</comment>
<evidence type="ECO:0000313" key="1">
    <source>
        <dbReference type="EMBL" id="ORC37202.1"/>
    </source>
</evidence>
<dbReference type="Proteomes" id="UP000192343">
    <property type="component" value="Unassembled WGS sequence"/>
</dbReference>
<keyword evidence="2" id="KW-1185">Reference proteome</keyword>
<dbReference type="OrthoDB" id="363294at2"/>
<proteinExistence type="predicted"/>
<sequence>MRAEQGTSGFDRLVRELSREERQAMLVRLTKMLESEAEPVHALEDEPQTVNLESEYSSFTFFQKLIVFFRTLFTPLTRIEVIEDTVMRRIYHEVDSAFPGLYDYSRSTLSGAFLEEVKKLRKAVQVFMLPLSRLSVQKKEELFALIINQDLPHVDQRIRDTCVPEKFAAELDNDDEKELAKLLYNQFEDILFELTPEEKSKLSQDSRCLQILSELVYFPYEKIKNKYAAAGQDEGCPAAEIREPLSQLMRIFHSMNCSASPGLIESLFIVTRPDQEEADHGSVLEDLKKEIAQASEGLRGIRNFYRSIPLYDILRLASGKANVFLKPVSAGEEWIGLFRSFWKQKLKGEARRYLLSREYESTMDQAKLLVGRQKLTPLAYYQEGVLPVPVDFVHEGSIAFLAQFLDHLFSLKINIVLKQLLIDGEFYKAQNSEDYSEAYNGLHLLAENISEPSDYLAPAGEGGRLLVSIASDVPSKTLRQKKAAKVAVDADKRARRILNTGLEHISLLSSVLEGILHGEKGGRFDTLSNLGYIGGRNNEAFLKELGSVSHIVSEGRRILADMISLEENYARSS</sequence>
<dbReference type="STRING" id="1963862.B4O97_03155"/>